<sequence>MRHHQHRFAQRLLASCALIGLIGTAMPAMAADQALSEAVRADYQANLAGLFDDFHRHPELSGQETRTAARMAAELKALGYKVTEGVGGTGVVAVLENGPGTTVLIRADMDGLPIQERSGASNPSTHKQIDRDGVEQYVMHACGHDTHITALIGTARQMAARKANWSGTLVLIAQPAEERVEGARAMINDGLFTRFPKPEYAIGFHVASGLPAGTVWVPPAIAYSSADSVDIKVRGIGGHGASPQSTVDPVVISAQIISALQTLRSREVDPLQGAVVTVGSIHGGTKHNIVPEEVNLQLTVRSDSYEVRDTLLDGIDRIALNTARALNVPEDKLPVVVRSPTESTPPTINHTETATRMKAAIASQLGSERVVDISRQGMGAEDFAFYGAPEHGVKAVIFAVGGLPEDLKDTPPPHHSPLFRIDPEPSIIAGVEATVAAAEDLFSTGH</sequence>
<keyword evidence="2" id="KW-0732">Signal</keyword>
<dbReference type="NCBIfam" id="TIGR01891">
    <property type="entry name" value="amidohydrolases"/>
    <property type="match status" value="1"/>
</dbReference>
<feature type="domain" description="Peptidase M20 dimerisation" evidence="3">
    <location>
        <begin position="226"/>
        <end position="319"/>
    </location>
</feature>
<protein>
    <submittedName>
        <fullName evidence="4">M20 family metallopeptidase</fullName>
    </submittedName>
</protein>
<dbReference type="Gene3D" id="3.30.70.360">
    <property type="match status" value="1"/>
</dbReference>
<dbReference type="PIRSF" id="PIRSF005962">
    <property type="entry name" value="Pept_M20D_amidohydro"/>
    <property type="match status" value="1"/>
</dbReference>
<evidence type="ECO:0000313" key="5">
    <source>
        <dbReference type="Proteomes" id="UP001500791"/>
    </source>
</evidence>
<dbReference type="PANTHER" id="PTHR11014:SF63">
    <property type="entry name" value="METALLOPEPTIDASE, PUTATIVE (AFU_ORTHOLOGUE AFUA_6G09600)-RELATED"/>
    <property type="match status" value="1"/>
</dbReference>
<dbReference type="InterPro" id="IPR011650">
    <property type="entry name" value="Peptidase_M20_dimer"/>
</dbReference>
<organism evidence="4 5">
    <name type="scientific">Brevundimonas terrae</name>
    <dbReference type="NCBI Taxonomy" id="363631"/>
    <lineage>
        <taxon>Bacteria</taxon>
        <taxon>Pseudomonadati</taxon>
        <taxon>Pseudomonadota</taxon>
        <taxon>Alphaproteobacteria</taxon>
        <taxon>Caulobacterales</taxon>
        <taxon>Caulobacteraceae</taxon>
        <taxon>Brevundimonas</taxon>
    </lineage>
</organism>
<dbReference type="Proteomes" id="UP001500791">
    <property type="component" value="Unassembled WGS sequence"/>
</dbReference>
<name>A0ABP3HZ97_9CAUL</name>
<dbReference type="InterPro" id="IPR017439">
    <property type="entry name" value="Amidohydrolase"/>
</dbReference>
<dbReference type="Gene3D" id="3.40.630.10">
    <property type="entry name" value="Zn peptidases"/>
    <property type="match status" value="1"/>
</dbReference>
<comment type="caution">
    <text evidence="4">The sequence shown here is derived from an EMBL/GenBank/DDBJ whole genome shotgun (WGS) entry which is preliminary data.</text>
</comment>
<proteinExistence type="predicted"/>
<evidence type="ECO:0000256" key="2">
    <source>
        <dbReference type="SAM" id="SignalP"/>
    </source>
</evidence>
<dbReference type="SUPFAM" id="SSF55031">
    <property type="entry name" value="Bacterial exopeptidase dimerisation domain"/>
    <property type="match status" value="1"/>
</dbReference>
<dbReference type="PANTHER" id="PTHR11014">
    <property type="entry name" value="PEPTIDASE M20 FAMILY MEMBER"/>
    <property type="match status" value="1"/>
</dbReference>
<dbReference type="Pfam" id="PF07687">
    <property type="entry name" value="M20_dimer"/>
    <property type="match status" value="1"/>
</dbReference>
<evidence type="ECO:0000313" key="4">
    <source>
        <dbReference type="EMBL" id="GAA0384742.1"/>
    </source>
</evidence>
<dbReference type="InterPro" id="IPR036264">
    <property type="entry name" value="Bact_exopeptidase_dim_dom"/>
</dbReference>
<keyword evidence="5" id="KW-1185">Reference proteome</keyword>
<accession>A0ABP3HZ97</accession>
<evidence type="ECO:0000259" key="3">
    <source>
        <dbReference type="Pfam" id="PF07687"/>
    </source>
</evidence>
<dbReference type="RefSeq" id="WP_167174433.1">
    <property type="nucleotide sequence ID" value="NZ_BAAAEJ010000003.1"/>
</dbReference>
<evidence type="ECO:0000256" key="1">
    <source>
        <dbReference type="ARBA" id="ARBA00022801"/>
    </source>
</evidence>
<feature type="chain" id="PRO_5045588750" evidence="2">
    <location>
        <begin position="31"/>
        <end position="446"/>
    </location>
</feature>
<gene>
    <name evidence="4" type="ORF">GCM10009093_09600</name>
</gene>
<dbReference type="InterPro" id="IPR002933">
    <property type="entry name" value="Peptidase_M20"/>
</dbReference>
<dbReference type="EMBL" id="BAAAEJ010000003">
    <property type="protein sequence ID" value="GAA0384742.1"/>
    <property type="molecule type" value="Genomic_DNA"/>
</dbReference>
<dbReference type="SUPFAM" id="SSF53187">
    <property type="entry name" value="Zn-dependent exopeptidases"/>
    <property type="match status" value="1"/>
</dbReference>
<dbReference type="Pfam" id="PF01546">
    <property type="entry name" value="Peptidase_M20"/>
    <property type="match status" value="1"/>
</dbReference>
<reference evidence="5" key="1">
    <citation type="journal article" date="2019" name="Int. J. Syst. Evol. Microbiol.">
        <title>The Global Catalogue of Microorganisms (GCM) 10K type strain sequencing project: providing services to taxonomists for standard genome sequencing and annotation.</title>
        <authorList>
            <consortium name="The Broad Institute Genomics Platform"/>
            <consortium name="The Broad Institute Genome Sequencing Center for Infectious Disease"/>
            <person name="Wu L."/>
            <person name="Ma J."/>
        </authorList>
    </citation>
    <scope>NUCLEOTIDE SEQUENCE [LARGE SCALE GENOMIC DNA]</scope>
    <source>
        <strain evidence="5">JCM 13476</strain>
    </source>
</reference>
<feature type="signal peptide" evidence="2">
    <location>
        <begin position="1"/>
        <end position="30"/>
    </location>
</feature>
<keyword evidence="1" id="KW-0378">Hydrolase</keyword>